<protein>
    <recommendedName>
        <fullName evidence="4">Probable glycine dehydrogenase (decarboxylating) subunit 1</fullName>
        <ecNumber evidence="4">1.4.4.2</ecNumber>
    </recommendedName>
    <alternativeName>
        <fullName evidence="4">Glycine cleavage system P-protein subunit 1</fullName>
    </alternativeName>
    <alternativeName>
        <fullName evidence="4">Glycine decarboxylase subunit 1</fullName>
    </alternativeName>
    <alternativeName>
        <fullName evidence="4">Glycine dehydrogenase (aminomethyl-transferring) subunit 1</fullName>
    </alternativeName>
</protein>
<dbReference type="InterPro" id="IPR020581">
    <property type="entry name" value="GDC_P"/>
</dbReference>
<keyword evidence="2 4" id="KW-0560">Oxidoreductase</keyword>
<dbReference type="Gene3D" id="3.90.1150.10">
    <property type="entry name" value="Aspartate Aminotransferase, domain 1"/>
    <property type="match status" value="1"/>
</dbReference>
<dbReference type="PANTHER" id="PTHR42806:SF1">
    <property type="entry name" value="GLYCINE DEHYDROGENASE (DECARBOXYLATING)"/>
    <property type="match status" value="1"/>
</dbReference>
<comment type="caution">
    <text evidence="6">The sequence shown here is derived from an EMBL/GenBank/DDBJ whole genome shotgun (WGS) entry which is preliminary data.</text>
</comment>
<comment type="catalytic activity">
    <reaction evidence="3 4">
        <text>N(6)-[(R)-lipoyl]-L-lysyl-[glycine-cleavage complex H protein] + glycine + H(+) = N(6)-[(R)-S(8)-aminomethyldihydrolipoyl]-L-lysyl-[glycine-cleavage complex H protein] + CO2</text>
        <dbReference type="Rhea" id="RHEA:24304"/>
        <dbReference type="Rhea" id="RHEA-COMP:10494"/>
        <dbReference type="Rhea" id="RHEA-COMP:10495"/>
        <dbReference type="ChEBI" id="CHEBI:15378"/>
        <dbReference type="ChEBI" id="CHEBI:16526"/>
        <dbReference type="ChEBI" id="CHEBI:57305"/>
        <dbReference type="ChEBI" id="CHEBI:83099"/>
        <dbReference type="ChEBI" id="CHEBI:83143"/>
        <dbReference type="EC" id="1.4.4.2"/>
    </reaction>
</comment>
<name>A0A5M8ICC3_CHLPH</name>
<dbReference type="PANTHER" id="PTHR42806">
    <property type="entry name" value="GLYCINE CLEAVAGE SYSTEM P-PROTEIN"/>
    <property type="match status" value="1"/>
</dbReference>
<dbReference type="InterPro" id="IPR015422">
    <property type="entry name" value="PyrdxlP-dep_Trfase_small"/>
</dbReference>
<dbReference type="EMBL" id="VMRG01000001">
    <property type="protein sequence ID" value="KAA6233031.1"/>
    <property type="molecule type" value="Genomic_DNA"/>
</dbReference>
<evidence type="ECO:0000256" key="1">
    <source>
        <dbReference type="ARBA" id="ARBA00003788"/>
    </source>
</evidence>
<dbReference type="NCBIfam" id="NF001696">
    <property type="entry name" value="PRK00451.1"/>
    <property type="match status" value="1"/>
</dbReference>
<comment type="similarity">
    <text evidence="4">Belongs to the GcvP family. N-terminal subunit subfamily.</text>
</comment>
<dbReference type="GO" id="GO:0009116">
    <property type="term" value="P:nucleoside metabolic process"/>
    <property type="evidence" value="ECO:0007669"/>
    <property type="project" value="InterPro"/>
</dbReference>
<evidence type="ECO:0000256" key="4">
    <source>
        <dbReference type="HAMAP-Rule" id="MF_00712"/>
    </source>
</evidence>
<proteinExistence type="inferred from homology"/>
<dbReference type="EC" id="1.4.4.2" evidence="4"/>
<comment type="subunit">
    <text evidence="4">The glycine cleavage system is composed of four proteins: P, T, L and H. In this organism, the P 'protein' is a heterodimer of two subunits.</text>
</comment>
<dbReference type="InterPro" id="IPR015424">
    <property type="entry name" value="PyrdxlP-dep_Trfase"/>
</dbReference>
<dbReference type="GO" id="GO:0019464">
    <property type="term" value="P:glycine decarboxylation via glycine cleavage system"/>
    <property type="evidence" value="ECO:0007669"/>
    <property type="project" value="UniProtKB-UniRule"/>
</dbReference>
<evidence type="ECO:0000313" key="7">
    <source>
        <dbReference type="Proteomes" id="UP000327458"/>
    </source>
</evidence>
<dbReference type="SMR" id="A0A5M8ICC3"/>
<gene>
    <name evidence="4" type="primary">gcvPA</name>
    <name evidence="6" type="ORF">FP507_08215</name>
</gene>
<dbReference type="OMA" id="LRSEFYT"/>
<organism evidence="6 7">
    <name type="scientific">Chlorobium phaeovibrioides</name>
    <dbReference type="NCBI Taxonomy" id="1094"/>
    <lineage>
        <taxon>Bacteria</taxon>
        <taxon>Pseudomonadati</taxon>
        <taxon>Chlorobiota</taxon>
        <taxon>Chlorobiia</taxon>
        <taxon>Chlorobiales</taxon>
        <taxon>Chlorobiaceae</taxon>
        <taxon>Chlorobium/Pelodictyon group</taxon>
        <taxon>Chlorobium</taxon>
    </lineage>
</organism>
<dbReference type="Gene3D" id="3.40.640.10">
    <property type="entry name" value="Type I PLP-dependent aspartate aminotransferase-like (Major domain)"/>
    <property type="match status" value="1"/>
</dbReference>
<sequence length="443" mass="47720">MPFIINTDSDRAEMLAAAGAASFNDLIADIPEEIRLKKSLDLAPALDEMAVRRQLESLAARNRSTAGYVSFLGGGAYDQFIPSAIRAIVSRSEFYTAYTPYQAEVSQGTLQAIYEYQSLICRLYGMDVANASMYDGATALAEAALMAMNVTGKERIVVAGQLHPWNSSVLSTYLGAAGHSPVVQNSVEEGVGSIASLRGMVDGTVAAVIVQQPNFYGCLEDVEAIGAIAREAGALFIVSADPHSLGVLEAPGAYGADIAVGEGQPLGSAQSFGGPYLGIFTVREKFVRKIPGRLVGMTKDRDGRDGFILTLQTREQHIRREKATSNICTNQALNALQAAVYLSLLGRQGMQEVAGQSLERAHYLAARIVEIPGYSLRFSAPFFREFVLNTPVHPAVIVERMLEEGIFAGIDLSVFGDEGLLVSVTEKRTKEEMDRFALLLSSF</sequence>
<dbReference type="GO" id="GO:0004375">
    <property type="term" value="F:glycine dehydrogenase (decarboxylating) activity"/>
    <property type="evidence" value="ECO:0007669"/>
    <property type="project" value="UniProtKB-EC"/>
</dbReference>
<evidence type="ECO:0000256" key="3">
    <source>
        <dbReference type="ARBA" id="ARBA00049026"/>
    </source>
</evidence>
<dbReference type="InterPro" id="IPR049315">
    <property type="entry name" value="GDC-P_N"/>
</dbReference>
<dbReference type="CDD" id="cd00613">
    <property type="entry name" value="GDC-P"/>
    <property type="match status" value="1"/>
</dbReference>
<accession>A0A5M8ICC3</accession>
<evidence type="ECO:0000259" key="5">
    <source>
        <dbReference type="Pfam" id="PF02347"/>
    </source>
</evidence>
<dbReference type="Pfam" id="PF02347">
    <property type="entry name" value="GDC-P"/>
    <property type="match status" value="1"/>
</dbReference>
<dbReference type="AlphaFoldDB" id="A0A5M8ICC3"/>
<dbReference type="InterPro" id="IPR015421">
    <property type="entry name" value="PyrdxlP-dep_Trfase_major"/>
</dbReference>
<evidence type="ECO:0000256" key="2">
    <source>
        <dbReference type="ARBA" id="ARBA00023002"/>
    </source>
</evidence>
<reference evidence="6 7" key="1">
    <citation type="submission" date="2019-07" db="EMBL/GenBank/DDBJ databases">
        <title>Draft genome Sequence of Chlorobium phaeovibrioides sp. strain PhvTcv-s14, from the Phylum Chlorobi.</title>
        <authorList>
            <person name="Babenko V."/>
            <person name="Boldyreva D."/>
            <person name="Kanygina A."/>
            <person name="Selezneva O."/>
            <person name="Akopiyan T."/>
            <person name="Lunina O."/>
        </authorList>
    </citation>
    <scope>NUCLEOTIDE SEQUENCE [LARGE SCALE GENOMIC DNA]</scope>
    <source>
        <strain evidence="6 7">GrTcv12</strain>
    </source>
</reference>
<dbReference type="InterPro" id="IPR023010">
    <property type="entry name" value="GcvPA"/>
</dbReference>
<dbReference type="SUPFAM" id="SSF53383">
    <property type="entry name" value="PLP-dependent transferases"/>
    <property type="match status" value="1"/>
</dbReference>
<dbReference type="RefSeq" id="WP_011890638.1">
    <property type="nucleotide sequence ID" value="NZ_RXYJ01000004.1"/>
</dbReference>
<comment type="function">
    <text evidence="1 4">The glycine cleavage system catalyzes the degradation of glycine. The P protein binds the alpha-amino group of glycine through its pyridoxal phosphate cofactor; CO(2) is released and the remaining methylamine moiety is then transferred to the lipoamide cofactor of the H protein.</text>
</comment>
<dbReference type="HAMAP" id="MF_00712">
    <property type="entry name" value="GcvPA"/>
    <property type="match status" value="1"/>
</dbReference>
<evidence type="ECO:0000313" key="6">
    <source>
        <dbReference type="EMBL" id="KAA6233031.1"/>
    </source>
</evidence>
<feature type="domain" description="Glycine cleavage system P-protein N-terminal" evidence="5">
    <location>
        <begin position="3"/>
        <end position="435"/>
    </location>
</feature>
<dbReference type="Proteomes" id="UP000327458">
    <property type="component" value="Unassembled WGS sequence"/>
</dbReference>
<dbReference type="PIRSF" id="PIRSF006815">
    <property type="entry name" value="GcvPA"/>
    <property type="match status" value="1"/>
</dbReference>